<dbReference type="AlphaFoldDB" id="A0A0F9MAZ4"/>
<organism evidence="2">
    <name type="scientific">marine sediment metagenome</name>
    <dbReference type="NCBI Taxonomy" id="412755"/>
    <lineage>
        <taxon>unclassified sequences</taxon>
        <taxon>metagenomes</taxon>
        <taxon>ecological metagenomes</taxon>
    </lineage>
</organism>
<dbReference type="EMBL" id="LAZR01005869">
    <property type="protein sequence ID" value="KKM96531.1"/>
    <property type="molecule type" value="Genomic_DNA"/>
</dbReference>
<name>A0A0F9MAZ4_9ZZZZ</name>
<gene>
    <name evidence="2" type="ORF">LCGC14_1177270</name>
</gene>
<sequence>MQQNSSQSGSVRRLTNQTGGDIDLPGIGTLHEDDSVDVPQSFWRDLEWEYQDEIEGLVEQGDLHLSFIVATEDTTSSQKDIGMATQQPQQDRDVVLALNEYCFVLNRTDGQVYTYVGPHKITLDENKRLVTFNDETKIPVFKWDVGDYAACEQGVVEVENQVGQIEV</sequence>
<protein>
    <submittedName>
        <fullName evidence="2">Uncharacterized protein</fullName>
    </submittedName>
</protein>
<evidence type="ECO:0000256" key="1">
    <source>
        <dbReference type="SAM" id="MobiDB-lite"/>
    </source>
</evidence>
<reference evidence="2" key="1">
    <citation type="journal article" date="2015" name="Nature">
        <title>Complex archaea that bridge the gap between prokaryotes and eukaryotes.</title>
        <authorList>
            <person name="Spang A."/>
            <person name="Saw J.H."/>
            <person name="Jorgensen S.L."/>
            <person name="Zaremba-Niedzwiedzka K."/>
            <person name="Martijn J."/>
            <person name="Lind A.E."/>
            <person name="van Eijk R."/>
            <person name="Schleper C."/>
            <person name="Guy L."/>
            <person name="Ettema T.J."/>
        </authorList>
    </citation>
    <scope>NUCLEOTIDE SEQUENCE</scope>
</reference>
<feature type="region of interest" description="Disordered" evidence="1">
    <location>
        <begin position="1"/>
        <end position="33"/>
    </location>
</feature>
<evidence type="ECO:0000313" key="2">
    <source>
        <dbReference type="EMBL" id="KKM96531.1"/>
    </source>
</evidence>
<feature type="non-terminal residue" evidence="2">
    <location>
        <position position="167"/>
    </location>
</feature>
<proteinExistence type="predicted"/>
<feature type="compositionally biased region" description="Polar residues" evidence="1">
    <location>
        <begin position="1"/>
        <end position="19"/>
    </location>
</feature>
<comment type="caution">
    <text evidence="2">The sequence shown here is derived from an EMBL/GenBank/DDBJ whole genome shotgun (WGS) entry which is preliminary data.</text>
</comment>
<accession>A0A0F9MAZ4</accession>